<proteinExistence type="predicted"/>
<name>A0A1N7E3A2_9EURY</name>
<sequence>MNRRRLLATLGTVPTIALAGCTSSTDTDEVEGDDTDGESDDDSTDDTTEADSEPSLDDFEFPEHASRTEIDAVAFADAHIETIYDTGSATVSSSREREFGRHSDEEQTESRVSMDGIHATRDRDRYKEQVWTLHGESSGLLRREGGFREEYQITSDAPSTNNVLEERTLERFTSGFSFGEATAVVDIDGTLTARYDAESVADSTELERLVHADSVEDATGSIFITEDGVLKRFSYDIEAKGRHESMSETTEITYSAVGETMVAEPEWAETARSKGRQFTPSETDDGYLELELVNGVPIPAGADVNISVEAGYDSLRLPEELTVGDRIVVAVDGESLSVAINDTPASPSNIDARYGHLGIRSDGFPLYEGSIPL</sequence>
<feature type="region of interest" description="Disordered" evidence="1">
    <location>
        <begin position="20"/>
        <end position="63"/>
    </location>
</feature>
<protein>
    <submittedName>
        <fullName evidence="2">Uncharacterized protein</fullName>
    </submittedName>
</protein>
<dbReference type="OrthoDB" id="237998at2157"/>
<dbReference type="RefSeq" id="WP_143823872.1">
    <property type="nucleotide sequence ID" value="NZ_FTNR01000003.1"/>
</dbReference>
<dbReference type="Pfam" id="PF24381">
    <property type="entry name" value="DUF7537"/>
    <property type="match status" value="1"/>
</dbReference>
<dbReference type="InterPro" id="IPR055959">
    <property type="entry name" value="DUF7537"/>
</dbReference>
<feature type="compositionally biased region" description="Basic and acidic residues" evidence="1">
    <location>
        <begin position="94"/>
        <end position="109"/>
    </location>
</feature>
<reference evidence="3" key="1">
    <citation type="submission" date="2017-01" db="EMBL/GenBank/DDBJ databases">
        <authorList>
            <person name="Varghese N."/>
            <person name="Submissions S."/>
        </authorList>
    </citation>
    <scope>NUCLEOTIDE SEQUENCE [LARGE SCALE GENOMIC DNA]</scope>
    <source>
        <strain evidence="3">type strain: HArc-</strain>
    </source>
</reference>
<dbReference type="EMBL" id="FTNR01000003">
    <property type="protein sequence ID" value="SIR82540.1"/>
    <property type="molecule type" value="Genomic_DNA"/>
</dbReference>
<gene>
    <name evidence="2" type="ORF">SAMN05421752_103170</name>
</gene>
<keyword evidence="3" id="KW-1185">Reference proteome</keyword>
<dbReference type="AlphaFoldDB" id="A0A1N7E3A2"/>
<organism evidence="2 3">
    <name type="scientific">Natronorubrum thiooxidans</name>
    <dbReference type="NCBI Taxonomy" id="308853"/>
    <lineage>
        <taxon>Archaea</taxon>
        <taxon>Methanobacteriati</taxon>
        <taxon>Methanobacteriota</taxon>
        <taxon>Stenosarchaea group</taxon>
        <taxon>Halobacteria</taxon>
        <taxon>Halobacteriales</taxon>
        <taxon>Natrialbaceae</taxon>
        <taxon>Natronorubrum</taxon>
    </lineage>
</organism>
<dbReference type="Proteomes" id="UP000185936">
    <property type="component" value="Unassembled WGS sequence"/>
</dbReference>
<feature type="region of interest" description="Disordered" evidence="1">
    <location>
        <begin position="87"/>
        <end position="119"/>
    </location>
</feature>
<feature type="compositionally biased region" description="Acidic residues" evidence="1">
    <location>
        <begin position="26"/>
        <end position="60"/>
    </location>
</feature>
<accession>A0A1N7E3A2</accession>
<evidence type="ECO:0000256" key="1">
    <source>
        <dbReference type="SAM" id="MobiDB-lite"/>
    </source>
</evidence>
<dbReference type="PROSITE" id="PS51257">
    <property type="entry name" value="PROKAR_LIPOPROTEIN"/>
    <property type="match status" value="1"/>
</dbReference>
<evidence type="ECO:0000313" key="2">
    <source>
        <dbReference type="EMBL" id="SIR82540.1"/>
    </source>
</evidence>
<evidence type="ECO:0000313" key="3">
    <source>
        <dbReference type="Proteomes" id="UP000185936"/>
    </source>
</evidence>